<organism evidence="5 6">
    <name type="scientific">Glaciecola siphonariae</name>
    <dbReference type="NCBI Taxonomy" id="521012"/>
    <lineage>
        <taxon>Bacteria</taxon>
        <taxon>Pseudomonadati</taxon>
        <taxon>Pseudomonadota</taxon>
        <taxon>Gammaproteobacteria</taxon>
        <taxon>Alteromonadales</taxon>
        <taxon>Alteromonadaceae</taxon>
        <taxon>Glaciecola</taxon>
    </lineage>
</organism>
<keyword evidence="2 4" id="KW-0689">Ribosomal protein</keyword>
<dbReference type="InterPro" id="IPR012677">
    <property type="entry name" value="Nucleotide-bd_a/b_plait_sf"/>
</dbReference>
<dbReference type="InterPro" id="IPR013025">
    <property type="entry name" value="Ribosomal_uL23-like"/>
</dbReference>
<keyword evidence="3 4" id="KW-0687">Ribonucleoprotein</keyword>
<reference evidence="6" key="1">
    <citation type="journal article" date="2019" name="Int. J. Syst. Evol. Microbiol.">
        <title>The Global Catalogue of Microorganisms (GCM) 10K type strain sequencing project: providing services to taxonomists for standard genome sequencing and annotation.</title>
        <authorList>
            <consortium name="The Broad Institute Genomics Platform"/>
            <consortium name="The Broad Institute Genome Sequencing Center for Infectious Disease"/>
            <person name="Wu L."/>
            <person name="Ma J."/>
        </authorList>
    </citation>
    <scope>NUCLEOTIDE SEQUENCE [LARGE SCALE GENOMIC DNA]</scope>
    <source>
        <strain evidence="6">KACC 12507</strain>
    </source>
</reference>
<dbReference type="Gene3D" id="3.30.70.330">
    <property type="match status" value="1"/>
</dbReference>
<keyword evidence="4" id="KW-0694">RNA-binding</keyword>
<comment type="similarity">
    <text evidence="1 4">Belongs to the universal ribosomal protein uL23 family.</text>
</comment>
<dbReference type="PANTHER" id="PTHR11620">
    <property type="entry name" value="60S RIBOSOMAL PROTEIN L23A"/>
    <property type="match status" value="1"/>
</dbReference>
<gene>
    <name evidence="4 5" type="primary">rplW</name>
    <name evidence="5" type="ORF">ACFO4O_12810</name>
</gene>
<dbReference type="NCBIfam" id="NF004363">
    <property type="entry name" value="PRK05738.2-4"/>
    <property type="match status" value="1"/>
</dbReference>
<evidence type="ECO:0000313" key="6">
    <source>
        <dbReference type="Proteomes" id="UP001595897"/>
    </source>
</evidence>
<keyword evidence="4" id="KW-0699">rRNA-binding</keyword>
<dbReference type="NCBIfam" id="NF004359">
    <property type="entry name" value="PRK05738.1-3"/>
    <property type="match status" value="1"/>
</dbReference>
<name>A0ABV9LWV2_9ALTE</name>
<evidence type="ECO:0000256" key="4">
    <source>
        <dbReference type="HAMAP-Rule" id="MF_01369"/>
    </source>
</evidence>
<comment type="function">
    <text evidence="4">One of the early assembly proteins it binds 23S rRNA. One of the proteins that surrounds the polypeptide exit tunnel on the outside of the ribosome. Forms the main docking site for trigger factor binding to the ribosome.</text>
</comment>
<accession>A0ABV9LWV2</accession>
<dbReference type="InterPro" id="IPR012678">
    <property type="entry name" value="Ribosomal_uL23/eL15/eS24_sf"/>
</dbReference>
<protein>
    <recommendedName>
        <fullName evidence="4">Large ribosomal subunit protein uL23</fullName>
    </recommendedName>
</protein>
<sequence>MNQERLLKVLVAPHVSEKATLAAEGANTFVFKVVKDANKAEVKAAVELLFEVEVENVRTVNCKGKTKRYGQNFGKRSDWKKAYVSLKEGQDIDFVGAGE</sequence>
<dbReference type="HAMAP" id="MF_01369_B">
    <property type="entry name" value="Ribosomal_uL23_B"/>
    <property type="match status" value="1"/>
</dbReference>
<comment type="subunit">
    <text evidence="4">Part of the 50S ribosomal subunit. Contacts protein L29, and trigger factor when it is bound to the ribosome.</text>
</comment>
<dbReference type="SUPFAM" id="SSF54189">
    <property type="entry name" value="Ribosomal proteins S24e, L23 and L15e"/>
    <property type="match status" value="1"/>
</dbReference>
<dbReference type="Pfam" id="PF00276">
    <property type="entry name" value="Ribosomal_L23"/>
    <property type="match status" value="1"/>
</dbReference>
<proteinExistence type="inferred from homology"/>
<dbReference type="RefSeq" id="WP_382409138.1">
    <property type="nucleotide sequence ID" value="NZ_JBHSGU010000005.1"/>
</dbReference>
<dbReference type="GO" id="GO:0005840">
    <property type="term" value="C:ribosome"/>
    <property type="evidence" value="ECO:0007669"/>
    <property type="project" value="UniProtKB-KW"/>
</dbReference>
<dbReference type="NCBIfam" id="NF004358">
    <property type="entry name" value="PRK05738.1-1"/>
    <property type="match status" value="1"/>
</dbReference>
<keyword evidence="6" id="KW-1185">Reference proteome</keyword>
<evidence type="ECO:0000256" key="2">
    <source>
        <dbReference type="ARBA" id="ARBA00022980"/>
    </source>
</evidence>
<evidence type="ECO:0000256" key="1">
    <source>
        <dbReference type="ARBA" id="ARBA00006700"/>
    </source>
</evidence>
<dbReference type="Proteomes" id="UP001595897">
    <property type="component" value="Unassembled WGS sequence"/>
</dbReference>
<comment type="caution">
    <text evidence="5">The sequence shown here is derived from an EMBL/GenBank/DDBJ whole genome shotgun (WGS) entry which is preliminary data.</text>
</comment>
<dbReference type="EMBL" id="JBHSGU010000005">
    <property type="protein sequence ID" value="MFC4701046.1"/>
    <property type="molecule type" value="Genomic_DNA"/>
</dbReference>
<evidence type="ECO:0000313" key="5">
    <source>
        <dbReference type="EMBL" id="MFC4701046.1"/>
    </source>
</evidence>
<evidence type="ECO:0000256" key="3">
    <source>
        <dbReference type="ARBA" id="ARBA00023274"/>
    </source>
</evidence>